<organism evidence="2 3">
    <name type="scientific">Hydrocarboniphaga daqingensis</name>
    <dbReference type="NCBI Taxonomy" id="490188"/>
    <lineage>
        <taxon>Bacteria</taxon>
        <taxon>Pseudomonadati</taxon>
        <taxon>Pseudomonadota</taxon>
        <taxon>Gammaproteobacteria</taxon>
        <taxon>Nevskiales</taxon>
        <taxon>Nevskiaceae</taxon>
        <taxon>Hydrocarboniphaga</taxon>
    </lineage>
</organism>
<reference evidence="2 3" key="1">
    <citation type="submission" date="2016-11" db="EMBL/GenBank/DDBJ databases">
        <authorList>
            <person name="Jaros S."/>
            <person name="Januszkiewicz K."/>
            <person name="Wedrychowicz H."/>
        </authorList>
    </citation>
    <scope>NUCLEOTIDE SEQUENCE [LARGE SCALE GENOMIC DNA]</scope>
    <source>
        <strain evidence="2 3">CGMCC 1.7049</strain>
    </source>
</reference>
<keyword evidence="3" id="KW-1185">Reference proteome</keyword>
<gene>
    <name evidence="2" type="ORF">SAMN04488068_1693</name>
</gene>
<keyword evidence="1" id="KW-0732">Signal</keyword>
<evidence type="ECO:0000313" key="2">
    <source>
        <dbReference type="EMBL" id="SHG85851.1"/>
    </source>
</evidence>
<dbReference type="AlphaFoldDB" id="A0A1M5N8M3"/>
<accession>A0A1M5N8M3</accession>
<evidence type="ECO:0000313" key="3">
    <source>
        <dbReference type="Proteomes" id="UP000199758"/>
    </source>
</evidence>
<dbReference type="Proteomes" id="UP000199758">
    <property type="component" value="Unassembled WGS sequence"/>
</dbReference>
<evidence type="ECO:0000256" key="1">
    <source>
        <dbReference type="SAM" id="SignalP"/>
    </source>
</evidence>
<dbReference type="EMBL" id="FQWZ01000003">
    <property type="protein sequence ID" value="SHG85851.1"/>
    <property type="molecule type" value="Genomic_DNA"/>
</dbReference>
<proteinExistence type="predicted"/>
<protein>
    <submittedName>
        <fullName evidence="2">Exopolysaccharide biosynthesis protein YbjH</fullName>
    </submittedName>
</protein>
<feature type="chain" id="PRO_5011957326" evidence="1">
    <location>
        <begin position="21"/>
        <end position="610"/>
    </location>
</feature>
<feature type="signal peptide" evidence="1">
    <location>
        <begin position="1"/>
        <end position="20"/>
    </location>
</feature>
<name>A0A1M5N8M3_9GAMM</name>
<sequence length="610" mass="66819">MKLRYWAALAAACFGTAARADDNIAFGYSGLLTVPTANVMESGWAELQYNEHTYNDYKVDDATNFNAVFGLAPRVELGAALAYESGGTGPFGFRKNDLLASFKVKLLDDVQWQGFKWSTAAGWSDFGGDSAAANFTSARYLTNTVSRGPFAVTAGIGNGPDRLDGAFGGIAWTPIPAATIMADYDGDFASIGVKLSLNVADYARLYALGLHATDKEDADGYGFGGRFNLRFDRQSDWFKPSSSRGLRAIHVADGLGTKIVTAENAAYLQRQQDSAAGACSLAGEGAKRIVYQQYRYGIPLISADVDCITGNHTNARWITQVSEPAPMLKQPIQNAFGVEARFGIEERSFVGTEFGRLQYSVALQSSLRLQGPFGLGAYITRNTRAAEDDSFNQTGPFNFYRVRDGVREVAAQWATHPIDGLVAVGSIGRTYVNALEYEFSHLDAAYFWGAGSNRTRIAIASYAIADDLPFATRETRVISHRYWYAPWSTSVEVGGGDYFYGDRGGYANVTRYFGDVTLSIVVRSDEDNRRDAGIAIGFPLTPRMGFQRGPLSVVGAPRYTHTRRTTFDNPGGANVIRPTLMVEPRPVYNLLTDWMDSDRMYPAYQNESRE</sequence>